<dbReference type="EMBL" id="CP000481">
    <property type="protein sequence ID" value="ABK53772.1"/>
    <property type="molecule type" value="Genomic_DNA"/>
</dbReference>
<dbReference type="RefSeq" id="WP_011720835.1">
    <property type="nucleotide sequence ID" value="NC_008578.1"/>
</dbReference>
<name>A0LWG2_ACIC1</name>
<evidence type="ECO:0000313" key="1">
    <source>
        <dbReference type="EMBL" id="ABK53772.1"/>
    </source>
</evidence>
<dbReference type="AlphaFoldDB" id="A0LWG2"/>
<gene>
    <name evidence="1" type="ordered locus">Acel_2000</name>
</gene>
<keyword evidence="2" id="KW-1185">Reference proteome</keyword>
<reference evidence="1 2" key="1">
    <citation type="journal article" date="2009" name="Genome Res.">
        <title>Complete genome of the cellulolytic thermophile Acidothermus cellulolyticus 11B provides insights into its ecophysiological and evolutionary adaptations.</title>
        <authorList>
            <person name="Barabote R.D."/>
            <person name="Xie G."/>
            <person name="Leu D.H."/>
            <person name="Normand P."/>
            <person name="Necsulea A."/>
            <person name="Daubin V."/>
            <person name="Medigue C."/>
            <person name="Adney W.S."/>
            <person name="Xu X.C."/>
            <person name="Lapidus A."/>
            <person name="Parales R.E."/>
            <person name="Detter C."/>
            <person name="Pujic P."/>
            <person name="Bruce D."/>
            <person name="Lavire C."/>
            <person name="Challacombe J.F."/>
            <person name="Brettin T.S."/>
            <person name="Berry A.M."/>
        </authorList>
    </citation>
    <scope>NUCLEOTIDE SEQUENCE [LARGE SCALE GENOMIC DNA]</scope>
    <source>
        <strain evidence="2">ATCC 43068 / DSM 8971 / 11B</strain>
    </source>
</reference>
<protein>
    <recommendedName>
        <fullName evidence="3">DUF4177 domain-containing protein</fullName>
    </recommendedName>
</protein>
<dbReference type="eggNOG" id="ENOG5032YI8">
    <property type="taxonomic scope" value="Bacteria"/>
</dbReference>
<dbReference type="KEGG" id="ace:Acel_2000"/>
<dbReference type="HOGENOM" id="CLU_183720_1_0_11"/>
<sequence>MSAWEYATVPLLVHATKQILDTWGADGWELVTVIPGPGPDQLVAYFKRPRQA</sequence>
<dbReference type="InParanoid" id="A0LWG2"/>
<accession>A0LWG2</accession>
<dbReference type="STRING" id="351607.Acel_2000"/>
<evidence type="ECO:0008006" key="3">
    <source>
        <dbReference type="Google" id="ProtNLM"/>
    </source>
</evidence>
<organism evidence="1 2">
    <name type="scientific">Acidothermus cellulolyticus (strain ATCC 43068 / DSM 8971 / 11B)</name>
    <dbReference type="NCBI Taxonomy" id="351607"/>
    <lineage>
        <taxon>Bacteria</taxon>
        <taxon>Bacillati</taxon>
        <taxon>Actinomycetota</taxon>
        <taxon>Actinomycetes</taxon>
        <taxon>Acidothermales</taxon>
        <taxon>Acidothermaceae</taxon>
        <taxon>Acidothermus</taxon>
    </lineage>
</organism>
<proteinExistence type="predicted"/>
<evidence type="ECO:0000313" key="2">
    <source>
        <dbReference type="Proteomes" id="UP000008221"/>
    </source>
</evidence>
<dbReference type="Proteomes" id="UP000008221">
    <property type="component" value="Chromosome"/>
</dbReference>